<dbReference type="EMBL" id="SJPK01000012">
    <property type="protein sequence ID" value="TWT56581.1"/>
    <property type="molecule type" value="Genomic_DNA"/>
</dbReference>
<dbReference type="InterPro" id="IPR001173">
    <property type="entry name" value="Glyco_trans_2-like"/>
</dbReference>
<dbReference type="PANTHER" id="PTHR43646:SF3">
    <property type="entry name" value="SLR1566 PROTEIN"/>
    <property type="match status" value="1"/>
</dbReference>
<protein>
    <submittedName>
        <fullName evidence="3">GalNAc(5)-diNAcBac-PP-undecaprenol beta-1,3-glucosyltransferase</fullName>
        <ecNumber evidence="3">2.4.1.293</ecNumber>
    </submittedName>
</protein>
<dbReference type="InterPro" id="IPR029044">
    <property type="entry name" value="Nucleotide-diphossugar_trans"/>
</dbReference>
<dbReference type="AlphaFoldDB" id="A0A5C5X2U2"/>
<feature type="transmembrane region" description="Helical" evidence="1">
    <location>
        <begin position="311"/>
        <end position="334"/>
    </location>
</feature>
<reference evidence="3 4" key="1">
    <citation type="submission" date="2019-02" db="EMBL/GenBank/DDBJ databases">
        <title>Deep-cultivation of Planctomycetes and their phenomic and genomic characterization uncovers novel biology.</title>
        <authorList>
            <person name="Wiegand S."/>
            <person name="Jogler M."/>
            <person name="Boedeker C."/>
            <person name="Pinto D."/>
            <person name="Vollmers J."/>
            <person name="Rivas-Marin E."/>
            <person name="Kohn T."/>
            <person name="Peeters S.H."/>
            <person name="Heuer A."/>
            <person name="Rast P."/>
            <person name="Oberbeckmann S."/>
            <person name="Bunk B."/>
            <person name="Jeske O."/>
            <person name="Meyerdierks A."/>
            <person name="Storesund J.E."/>
            <person name="Kallscheuer N."/>
            <person name="Luecker S."/>
            <person name="Lage O.M."/>
            <person name="Pohl T."/>
            <person name="Merkel B.J."/>
            <person name="Hornburger P."/>
            <person name="Mueller R.-W."/>
            <person name="Bruemmer F."/>
            <person name="Labrenz M."/>
            <person name="Spormann A.M."/>
            <person name="Op Den Camp H."/>
            <person name="Overmann J."/>
            <person name="Amann R."/>
            <person name="Jetten M.S.M."/>
            <person name="Mascher T."/>
            <person name="Medema M.H."/>
            <person name="Devos D.P."/>
            <person name="Kaster A.-K."/>
            <person name="Ovreas L."/>
            <person name="Rohde M."/>
            <person name="Galperin M.Y."/>
            <person name="Jogler C."/>
        </authorList>
    </citation>
    <scope>NUCLEOTIDE SEQUENCE [LARGE SCALE GENOMIC DNA]</scope>
    <source>
        <strain evidence="3 4">CA85</strain>
    </source>
</reference>
<dbReference type="GO" id="GO:0016757">
    <property type="term" value="F:glycosyltransferase activity"/>
    <property type="evidence" value="ECO:0007669"/>
    <property type="project" value="UniProtKB-KW"/>
</dbReference>
<feature type="transmembrane region" description="Helical" evidence="1">
    <location>
        <begin position="346"/>
        <end position="366"/>
    </location>
</feature>
<evidence type="ECO:0000313" key="4">
    <source>
        <dbReference type="Proteomes" id="UP000318053"/>
    </source>
</evidence>
<feature type="transmembrane region" description="Helical" evidence="1">
    <location>
        <begin position="16"/>
        <end position="41"/>
    </location>
</feature>
<evidence type="ECO:0000313" key="3">
    <source>
        <dbReference type="EMBL" id="TWT56581.1"/>
    </source>
</evidence>
<keyword evidence="3" id="KW-0328">Glycosyltransferase</keyword>
<proteinExistence type="predicted"/>
<feature type="transmembrane region" description="Helical" evidence="1">
    <location>
        <begin position="378"/>
        <end position="397"/>
    </location>
</feature>
<evidence type="ECO:0000259" key="2">
    <source>
        <dbReference type="Pfam" id="PF00535"/>
    </source>
</evidence>
<dbReference type="Proteomes" id="UP000318053">
    <property type="component" value="Unassembled WGS sequence"/>
</dbReference>
<name>A0A5C5X2U2_9BACT</name>
<keyword evidence="1" id="KW-1133">Transmembrane helix</keyword>
<dbReference type="Pfam" id="PF00535">
    <property type="entry name" value="Glycos_transf_2"/>
    <property type="match status" value="1"/>
</dbReference>
<accession>A0A5C5X2U2</accession>
<organism evidence="3 4">
    <name type="scientific">Allorhodopirellula solitaria</name>
    <dbReference type="NCBI Taxonomy" id="2527987"/>
    <lineage>
        <taxon>Bacteria</taxon>
        <taxon>Pseudomonadati</taxon>
        <taxon>Planctomycetota</taxon>
        <taxon>Planctomycetia</taxon>
        <taxon>Pirellulales</taxon>
        <taxon>Pirellulaceae</taxon>
        <taxon>Allorhodopirellula</taxon>
    </lineage>
</organism>
<keyword evidence="1" id="KW-0472">Membrane</keyword>
<evidence type="ECO:0000256" key="1">
    <source>
        <dbReference type="SAM" id="Phobius"/>
    </source>
</evidence>
<feature type="domain" description="Glycosyltransferase 2-like" evidence="2">
    <location>
        <begin position="65"/>
        <end position="170"/>
    </location>
</feature>
<keyword evidence="4" id="KW-1185">Reference proteome</keyword>
<sequence length="412" mass="45750">MLHMETNLEFARVNDWFMIVMLWVLPAVALLLAGLAALMFSGNLPRFLRWRAGELSPTEEEPSISVLIPARNEAAGISDSVQAVLANTGVVLEVVVLDDDSSDSTAELVREIAQDDGRVRLLDGVTLPPGWNGKQHACCRLAEAAQFDLLLFLDADVRLKPTALQQLTRRKAQYADQGPAKGEPISLLSAFPNQETGSLFEKILIPMMHYILLCYLPFDRMRSRTDPGYAAGCGQIFVTDREAYQRSGTHAAIRTSRHDGLQLPRIYRQNGMLTDCVDGTGLANCRMYRGAGEVVRGLLKNAHEGIANWRLLMPFTVLLSGANVLPYVTLGYALVQYSDDNHGVAVWFAALTSFAAIILSHLPRWVAAWKLPQSPTGAFFHPLSIVLFLLLQWWAFFTHLCGKRVSWRGRDS</sequence>
<comment type="caution">
    <text evidence="3">The sequence shown here is derived from an EMBL/GenBank/DDBJ whole genome shotgun (WGS) entry which is preliminary data.</text>
</comment>
<dbReference type="PANTHER" id="PTHR43646">
    <property type="entry name" value="GLYCOSYLTRANSFERASE"/>
    <property type="match status" value="1"/>
</dbReference>
<dbReference type="EC" id="2.4.1.293" evidence="3"/>
<dbReference type="SUPFAM" id="SSF53448">
    <property type="entry name" value="Nucleotide-diphospho-sugar transferases"/>
    <property type="match status" value="1"/>
</dbReference>
<dbReference type="Gene3D" id="3.90.550.10">
    <property type="entry name" value="Spore Coat Polysaccharide Biosynthesis Protein SpsA, Chain A"/>
    <property type="match status" value="1"/>
</dbReference>
<keyword evidence="1" id="KW-0812">Transmembrane</keyword>
<gene>
    <name evidence="3" type="primary">pglI</name>
    <name evidence="3" type="ORF">CA85_41140</name>
</gene>
<keyword evidence="3" id="KW-0808">Transferase</keyword>